<protein>
    <submittedName>
        <fullName evidence="2">Tetratricopeptide repeat protein</fullName>
    </submittedName>
</protein>
<evidence type="ECO:0000313" key="3">
    <source>
        <dbReference type="Proteomes" id="UP001596119"/>
    </source>
</evidence>
<dbReference type="Pfam" id="PF07721">
    <property type="entry name" value="TPR_4"/>
    <property type="match status" value="3"/>
</dbReference>
<dbReference type="InterPro" id="IPR011990">
    <property type="entry name" value="TPR-like_helical_dom_sf"/>
</dbReference>
<evidence type="ECO:0000256" key="1">
    <source>
        <dbReference type="SAM" id="MobiDB-lite"/>
    </source>
</evidence>
<dbReference type="Gene3D" id="1.25.40.10">
    <property type="entry name" value="Tetratricopeptide repeat domain"/>
    <property type="match status" value="2"/>
</dbReference>
<accession>A0ABW1I920</accession>
<name>A0ABW1I920_9PSEU</name>
<feature type="region of interest" description="Disordered" evidence="1">
    <location>
        <begin position="1"/>
        <end position="37"/>
    </location>
</feature>
<dbReference type="InterPro" id="IPR011717">
    <property type="entry name" value="TPR-4"/>
</dbReference>
<organism evidence="2 3">
    <name type="scientific">Pseudonocardia lutea</name>
    <dbReference type="NCBI Taxonomy" id="2172015"/>
    <lineage>
        <taxon>Bacteria</taxon>
        <taxon>Bacillati</taxon>
        <taxon>Actinomycetota</taxon>
        <taxon>Actinomycetes</taxon>
        <taxon>Pseudonocardiales</taxon>
        <taxon>Pseudonocardiaceae</taxon>
        <taxon>Pseudonocardia</taxon>
    </lineage>
</organism>
<comment type="caution">
    <text evidence="2">The sequence shown here is derived from an EMBL/GenBank/DDBJ whole genome shotgun (WGS) entry which is preliminary data.</text>
</comment>
<keyword evidence="3" id="KW-1185">Reference proteome</keyword>
<gene>
    <name evidence="2" type="ORF">ACFQH9_11405</name>
</gene>
<reference evidence="3" key="1">
    <citation type="journal article" date="2019" name="Int. J. Syst. Evol. Microbiol.">
        <title>The Global Catalogue of Microorganisms (GCM) 10K type strain sequencing project: providing services to taxonomists for standard genome sequencing and annotation.</title>
        <authorList>
            <consortium name="The Broad Institute Genomics Platform"/>
            <consortium name="The Broad Institute Genome Sequencing Center for Infectious Disease"/>
            <person name="Wu L."/>
            <person name="Ma J."/>
        </authorList>
    </citation>
    <scope>NUCLEOTIDE SEQUENCE [LARGE SCALE GENOMIC DNA]</scope>
    <source>
        <strain evidence="3">CGMCC 4.7397</strain>
    </source>
</reference>
<dbReference type="SUPFAM" id="SSF81901">
    <property type="entry name" value="HCP-like"/>
    <property type="match status" value="1"/>
</dbReference>
<evidence type="ECO:0000313" key="2">
    <source>
        <dbReference type="EMBL" id="MFC5948884.1"/>
    </source>
</evidence>
<proteinExistence type="predicted"/>
<feature type="compositionally biased region" description="Basic and acidic residues" evidence="1">
    <location>
        <begin position="12"/>
        <end position="24"/>
    </location>
</feature>
<dbReference type="EMBL" id="JBHSQK010000022">
    <property type="protein sequence ID" value="MFC5948884.1"/>
    <property type="molecule type" value="Genomic_DNA"/>
</dbReference>
<dbReference type="Pfam" id="PF13432">
    <property type="entry name" value="TPR_16"/>
    <property type="match status" value="1"/>
</dbReference>
<sequence length="307" mass="33091">MTAQPDGTARTDAAERPDGPDRAAVRRIPVPPPEGPLTTAGRALLEQHRAWEAIEPLRRAVAVREPGSVDLLVRAYLDSGSWTAAIEFLAPLLEQGHLEFAGRLGVALAELGDHTRAEQMLRLAVAQRELPAANDLALLLYADGRFAEAVRVLTDAAEAGDGQAPDNLVALHLEAEDLAAAVEAAERYADEGRPDTLVALADVRAVQGRTEEAESLYRRAGRLGAVRTHTAYAAFLLARGDLDGAEREYLEAERHNEPGWAGTIGRFLLDTGRPDAARWYLEMAVSWGDRAAAETLAELEGVDPTDD</sequence>
<dbReference type="RefSeq" id="WP_379565960.1">
    <property type="nucleotide sequence ID" value="NZ_JBHSQK010000022.1"/>
</dbReference>
<dbReference type="Proteomes" id="UP001596119">
    <property type="component" value="Unassembled WGS sequence"/>
</dbReference>